<evidence type="ECO:0000256" key="2">
    <source>
        <dbReference type="ARBA" id="ARBA00022857"/>
    </source>
</evidence>
<evidence type="ECO:0000256" key="3">
    <source>
        <dbReference type="ARBA" id="ARBA00023002"/>
    </source>
</evidence>
<dbReference type="PROSITE" id="PS00798">
    <property type="entry name" value="ALDOKETO_REDUCTASE_1"/>
    <property type="match status" value="1"/>
</dbReference>
<dbReference type="Proteomes" id="UP000731907">
    <property type="component" value="Unassembled WGS sequence"/>
</dbReference>
<dbReference type="InterPro" id="IPR020471">
    <property type="entry name" value="AKR"/>
</dbReference>
<evidence type="ECO:0000256" key="1">
    <source>
        <dbReference type="ARBA" id="ARBA00007905"/>
    </source>
</evidence>
<evidence type="ECO:0000313" key="5">
    <source>
        <dbReference type="EMBL" id="MBU9697305.1"/>
    </source>
</evidence>
<organism evidence="5 6">
    <name type="scientific">Paragemmobacter amnigenus</name>
    <dbReference type="NCBI Taxonomy" id="2852097"/>
    <lineage>
        <taxon>Bacteria</taxon>
        <taxon>Pseudomonadati</taxon>
        <taxon>Pseudomonadota</taxon>
        <taxon>Alphaproteobacteria</taxon>
        <taxon>Rhodobacterales</taxon>
        <taxon>Paracoccaceae</taxon>
        <taxon>Paragemmobacter</taxon>
    </lineage>
</organism>
<dbReference type="PIRSF" id="PIRSF000097">
    <property type="entry name" value="AKR"/>
    <property type="match status" value="1"/>
</dbReference>
<gene>
    <name evidence="5" type="ORF">GU927_005530</name>
</gene>
<dbReference type="InterPro" id="IPR018170">
    <property type="entry name" value="Aldo/ket_reductase_CS"/>
</dbReference>
<dbReference type="Pfam" id="PF00248">
    <property type="entry name" value="Aldo_ket_red"/>
    <property type="match status" value="1"/>
</dbReference>
<dbReference type="SUPFAM" id="SSF51430">
    <property type="entry name" value="NAD(P)-linked oxidoreductase"/>
    <property type="match status" value="1"/>
</dbReference>
<feature type="domain" description="NADP-dependent oxidoreductase" evidence="4">
    <location>
        <begin position="19"/>
        <end position="261"/>
    </location>
</feature>
<evidence type="ECO:0000259" key="4">
    <source>
        <dbReference type="Pfam" id="PF00248"/>
    </source>
</evidence>
<evidence type="ECO:0000313" key="6">
    <source>
        <dbReference type="Proteomes" id="UP000731907"/>
    </source>
</evidence>
<keyword evidence="2" id="KW-0521">NADP</keyword>
<dbReference type="InterPro" id="IPR023210">
    <property type="entry name" value="NADP_OxRdtase_dom"/>
</dbReference>
<comment type="caution">
    <text evidence="5">The sequence shown here is derived from an EMBL/GenBank/DDBJ whole genome shotgun (WGS) entry which is preliminary data.</text>
</comment>
<keyword evidence="6" id="KW-1185">Reference proteome</keyword>
<accession>A0ABS6J4H8</accession>
<reference evidence="5 6" key="1">
    <citation type="submission" date="2021-06" db="EMBL/GenBank/DDBJ databases">
        <title>Rhodobacteraceae bacterium strain HSP-20.</title>
        <authorList>
            <person name="Chen W.-M."/>
        </authorList>
    </citation>
    <scope>NUCLEOTIDE SEQUENCE [LARGE SCALE GENOMIC DNA]</scope>
    <source>
        <strain evidence="5 6">HSP-20</strain>
    </source>
</reference>
<sequence length="275" mass="29863">MTAEQPRLALNDGKTMPQLGFGLWQVPADQTARVVREGVAAGYRLIDGAAIYGNEIGLGEGLRDMEVPRDQVFVTTKVWNDRQGRAETRAAVQESLRRIATERVDLMLIHWPCPAQGLFVETWKELIALREEGIVTSIGVSNFRVADLERIIGETGVVPVLNQIELHPRLQQAELRAFHAAHGIVTQSWTPLGQGRSFGAAPVLAAAERTGRTAAQVILRWHVQLGCSVIPRSTRAAGLAENAAVFDFALTDAEMAAIATLEAGERTGPDPAVFS</sequence>
<dbReference type="PANTHER" id="PTHR43827">
    <property type="entry name" value="2,5-DIKETO-D-GLUCONIC ACID REDUCTASE"/>
    <property type="match status" value="1"/>
</dbReference>
<dbReference type="InterPro" id="IPR036812">
    <property type="entry name" value="NAD(P)_OxRdtase_dom_sf"/>
</dbReference>
<dbReference type="Gene3D" id="3.20.20.100">
    <property type="entry name" value="NADP-dependent oxidoreductase domain"/>
    <property type="match status" value="1"/>
</dbReference>
<dbReference type="EMBL" id="JAAATX020000003">
    <property type="protein sequence ID" value="MBU9697305.1"/>
    <property type="molecule type" value="Genomic_DNA"/>
</dbReference>
<dbReference type="PANTHER" id="PTHR43827:SF3">
    <property type="entry name" value="NADP-DEPENDENT OXIDOREDUCTASE DOMAIN-CONTAINING PROTEIN"/>
    <property type="match status" value="1"/>
</dbReference>
<keyword evidence="3" id="KW-0560">Oxidoreductase</keyword>
<proteinExistence type="inferred from homology"/>
<comment type="similarity">
    <text evidence="1">Belongs to the aldo/keto reductase family.</text>
</comment>
<name>A0ABS6J4H8_9RHOB</name>
<dbReference type="RefSeq" id="WP_161761346.1">
    <property type="nucleotide sequence ID" value="NZ_JAAATX020000003.1"/>
</dbReference>
<protein>
    <submittedName>
        <fullName evidence="5">Aldo/keto reductase</fullName>
    </submittedName>
</protein>
<dbReference type="PRINTS" id="PR00069">
    <property type="entry name" value="ALDKETRDTASE"/>
</dbReference>